<organism evidence="6 7">
    <name type="scientific">Apatococcus fuscideae</name>
    <dbReference type="NCBI Taxonomy" id="2026836"/>
    <lineage>
        <taxon>Eukaryota</taxon>
        <taxon>Viridiplantae</taxon>
        <taxon>Chlorophyta</taxon>
        <taxon>core chlorophytes</taxon>
        <taxon>Trebouxiophyceae</taxon>
        <taxon>Chlorellales</taxon>
        <taxon>Chlorellaceae</taxon>
        <taxon>Apatococcus</taxon>
    </lineage>
</organism>
<evidence type="ECO:0008006" key="8">
    <source>
        <dbReference type="Google" id="ProtNLM"/>
    </source>
</evidence>
<dbReference type="SUPFAM" id="SSF69322">
    <property type="entry name" value="Tricorn protease domain 2"/>
    <property type="match status" value="1"/>
</dbReference>
<feature type="compositionally biased region" description="Polar residues" evidence="1">
    <location>
        <begin position="896"/>
        <end position="906"/>
    </location>
</feature>
<reference evidence="6 7" key="1">
    <citation type="journal article" date="2024" name="Nat. Commun.">
        <title>Phylogenomics reveals the evolutionary origins of lichenization in chlorophyte algae.</title>
        <authorList>
            <person name="Puginier C."/>
            <person name="Libourel C."/>
            <person name="Otte J."/>
            <person name="Skaloud P."/>
            <person name="Haon M."/>
            <person name="Grisel S."/>
            <person name="Petersen M."/>
            <person name="Berrin J.G."/>
            <person name="Delaux P.M."/>
            <person name="Dal Grande F."/>
            <person name="Keller J."/>
        </authorList>
    </citation>
    <scope>NUCLEOTIDE SEQUENCE [LARGE SCALE GENOMIC DNA]</scope>
    <source>
        <strain evidence="6 7">SAG 2523</strain>
    </source>
</reference>
<feature type="compositionally biased region" description="Low complexity" evidence="1">
    <location>
        <begin position="1442"/>
        <end position="1452"/>
    </location>
</feature>
<keyword evidence="7" id="KW-1185">Reference proteome</keyword>
<dbReference type="GO" id="GO:0002926">
    <property type="term" value="P:tRNA wobble base 5-methoxycarbonylmethyl-2-thiouridinylation"/>
    <property type="evidence" value="ECO:0007669"/>
    <property type="project" value="TreeGrafter"/>
</dbReference>
<feature type="domain" description="ELP1 alpha-solenoid" evidence="4">
    <location>
        <begin position="272"/>
        <end position="504"/>
    </location>
</feature>
<evidence type="ECO:0000313" key="7">
    <source>
        <dbReference type="Proteomes" id="UP001485043"/>
    </source>
</evidence>
<dbReference type="GO" id="GO:0005829">
    <property type="term" value="C:cytosol"/>
    <property type="evidence" value="ECO:0007669"/>
    <property type="project" value="TreeGrafter"/>
</dbReference>
<feature type="region of interest" description="Disordered" evidence="1">
    <location>
        <begin position="1423"/>
        <end position="1481"/>
    </location>
</feature>
<comment type="caution">
    <text evidence="6">The sequence shown here is derived from an EMBL/GenBank/DDBJ whole genome shotgun (WGS) entry which is preliminary data.</text>
</comment>
<dbReference type="InterPro" id="IPR056165">
    <property type="entry name" value="Beta-prop_ELP1_2nd"/>
</dbReference>
<dbReference type="Pfam" id="PF23797">
    <property type="entry name" value="Beta-prop_ELP1_2nd"/>
    <property type="match status" value="1"/>
</dbReference>
<evidence type="ECO:0000259" key="4">
    <source>
        <dbReference type="Pfam" id="PF23925"/>
    </source>
</evidence>
<feature type="domain" description="ELP1 three-helical bundle" evidence="5">
    <location>
        <begin position="690"/>
        <end position="864"/>
    </location>
</feature>
<evidence type="ECO:0000259" key="2">
    <source>
        <dbReference type="Pfam" id="PF23797"/>
    </source>
</evidence>
<dbReference type="Pfam" id="PF23878">
    <property type="entry name" value="TPR_ELP1"/>
    <property type="match status" value="1"/>
</dbReference>
<dbReference type="InterPro" id="IPR006849">
    <property type="entry name" value="Elp1"/>
</dbReference>
<protein>
    <recommendedName>
        <fullName evidence="8">Elongator complex protein 1</fullName>
    </recommendedName>
</protein>
<accession>A0AAW1SP65</accession>
<feature type="region of interest" description="Disordered" evidence="1">
    <location>
        <begin position="875"/>
        <end position="907"/>
    </location>
</feature>
<dbReference type="GO" id="GO:0033588">
    <property type="term" value="C:elongator holoenzyme complex"/>
    <property type="evidence" value="ECO:0007669"/>
    <property type="project" value="InterPro"/>
</dbReference>
<feature type="domain" description="ELP1 TPR" evidence="3">
    <location>
        <begin position="521"/>
        <end position="678"/>
    </location>
</feature>
<sequence length="1682" mass="179439">MDTVHYLLGYYPTAVGWLSESGLVISAIPEPRPEATESAREGSEVVQSRGSVLFVLHLNTAPDNQMHIGNIMRFDQAPLLAMAASPNRGLLLQSHSGDVHWLSSQPDAGLIPLASLPRPCPVLLAAPVAFGSEESPAAIGLAPSGQLFWGEALLATDATSVTVRRSGAGGAFLLYTTRTHFLYTIPFRDLGRTLLGPAANVSNKPLRKQGMGHARQENVYSQMHAAMKPALQAQEASARRIEQGGLLVAAPPGSHTAILQMPRGNLEVVCPRPLVVAAIAHALQGKEYGSAWELAVDNRVDLNLLVDFCWPAFLGNAAAFVQQVPGDQDQADLLAALRPGSTAAPGGLYGSLLSTAEPLEPKDGMPVEGVTASSSQAVPGDKVEVVSTAIREALQAASSDAYLRPIVTSHAINGDLEGALAAIKAAKEAQLQTSGTAPGLANGHVQEGEDEDIAAGMPTAEDGMRHLLLVTDFEKLYRAALGMYDLELAFMVVAHSQRDPGEYLLELQQWAAVLQAPLRQHALNMHLHRFSHALRNLVNAGPDHFQRAIDLARDKGLLRELMKLVEGDPDQWRATAEAHAGTLSQRSMHEDAAVAFLAAKLPEQALASYQSGGHWQMAFALAGRLKWDEGRMHRMAEDMVAGLSSMGQSAEAAAVALQHLQDVDGAVSLLAQARQWRSALHTAYRHRRSDLLDTVIGPAAAEAASTGLSDFRESLERVDKYLTRYKHVRQQRAALEAAMADEAEAGPEALPDDATDVDDAASMVSGLSAYAASTAATSTAASTGRPASTVGGRKPQRNRQKANKRMKIKQGSPHEQVALAHHITSLAMSAEDCASIGQLTELLILLGHQQDAQLLQQRLSQLMAEQSEAAAWVAANPPSGQETQPSANAQPAPVASGSQASQTSRGNVGGWARARRVLWINVCFDQEIADNGGTEMHEGMDSTLETSGLLEPLRAWCLPRLDLWTLATLGLVSRATHLLVDGEMGLKWQEAALQENLIPPALICSNQRDASSIQHALQAHAQTVAAIKAGSVLQHTCVACPAHTIPPTWAPCTERGSSCLLLTLPSPTSLPYPPAHGNFPETPQAECASLVVDAARGTIHPLFLDTRPESRGLVPITALWLDGTSVLQESLQARRCSAQLVLNGHLLVSQATPYHLDVFRAHGLVHLYTFALESCRDVSASGWGSFVQDPAQDPATNPPPFIHSFVVSPNGKLVAMVIINYAAGSLRGRPVVIVDLQTSQALHFVWLRWLEKAAKIVWSPCSTHIALTDPFRMNGFARLVPGGQWDNQGDRPVQLDLAACNAVTGKVWPLVVHDGRCALTSIAWAPHGLLVASFWSLGGGGFGHRVRVDTMTGEMLFDCCFIPPPICLNQPGFVKSDIWGLAWASLRRSGEAVQALHVQGAGLVLSFHRQLLRQPNRVLTSLCESPSRGEARESDPSTNAFGSDVAAGSHDAAGGGGQAHPHRSAQQWPAADDSSAQQNAPAAGNVPLKMASCGRGEVPGQNLPWVHEVTVQHVPGASFAAMAPGGRMLVMFSEYCPASYAPAGSSVVRGKLRYGPKAKPGRSKRTGVCNLLHHDLPSGQRHVVAGGFPPQPRTMHEPAWLPFSWATPIYACSIDASVLVVDAKEHGILMCWGPEGPASLASKPFLSPADHAGDEELRKLSWAPDSGRLAITGTSSVEVVAF</sequence>
<evidence type="ECO:0000256" key="1">
    <source>
        <dbReference type="SAM" id="MobiDB-lite"/>
    </source>
</evidence>
<dbReference type="InterPro" id="IPR056167">
    <property type="entry name" value="A-sol_ELP1"/>
</dbReference>
<dbReference type="GO" id="GO:0000049">
    <property type="term" value="F:tRNA binding"/>
    <property type="evidence" value="ECO:0007669"/>
    <property type="project" value="TreeGrafter"/>
</dbReference>
<dbReference type="InterPro" id="IPR056169">
    <property type="entry name" value="HB_ELP1"/>
</dbReference>
<evidence type="ECO:0000313" key="6">
    <source>
        <dbReference type="EMBL" id="KAK9849950.1"/>
    </source>
</evidence>
<dbReference type="Pfam" id="PF23925">
    <property type="entry name" value="A-sol_ELP1"/>
    <property type="match status" value="1"/>
</dbReference>
<feature type="compositionally biased region" description="Low complexity" evidence="1">
    <location>
        <begin position="776"/>
        <end position="789"/>
    </location>
</feature>
<evidence type="ECO:0000259" key="5">
    <source>
        <dbReference type="Pfam" id="PF23936"/>
    </source>
</evidence>
<feature type="compositionally biased region" description="Polar residues" evidence="1">
    <location>
        <begin position="878"/>
        <end position="889"/>
    </location>
</feature>
<dbReference type="Pfam" id="PF23936">
    <property type="entry name" value="HB_ELP1"/>
    <property type="match status" value="1"/>
</dbReference>
<dbReference type="PANTHER" id="PTHR12747:SF0">
    <property type="entry name" value="ELONGATOR COMPLEX PROTEIN 1"/>
    <property type="match status" value="1"/>
</dbReference>
<feature type="region of interest" description="Disordered" evidence="1">
    <location>
        <begin position="776"/>
        <end position="813"/>
    </location>
</feature>
<gene>
    <name evidence="6" type="ORF">WJX84_009719</name>
</gene>
<dbReference type="PANTHER" id="PTHR12747">
    <property type="entry name" value="ELONGATOR COMPLEX PROTEIN 1"/>
    <property type="match status" value="1"/>
</dbReference>
<dbReference type="Proteomes" id="UP001485043">
    <property type="component" value="Unassembled WGS sequence"/>
</dbReference>
<dbReference type="InterPro" id="IPR056166">
    <property type="entry name" value="TPR_ELP1"/>
</dbReference>
<dbReference type="EMBL" id="JALJOV010001311">
    <property type="protein sequence ID" value="KAK9849950.1"/>
    <property type="molecule type" value="Genomic_DNA"/>
</dbReference>
<feature type="domain" description="ELP1 N-terminal second beta-propeller" evidence="2">
    <location>
        <begin position="63"/>
        <end position="188"/>
    </location>
</feature>
<evidence type="ECO:0000259" key="3">
    <source>
        <dbReference type="Pfam" id="PF23878"/>
    </source>
</evidence>
<feature type="compositionally biased region" description="Basic residues" evidence="1">
    <location>
        <begin position="794"/>
        <end position="808"/>
    </location>
</feature>
<name>A0AAW1SP65_9CHLO</name>
<proteinExistence type="predicted"/>